<dbReference type="EMBL" id="JAEPRB010000338">
    <property type="protein sequence ID" value="KAG2217002.1"/>
    <property type="molecule type" value="Genomic_DNA"/>
</dbReference>
<proteinExistence type="predicted"/>
<protein>
    <submittedName>
        <fullName evidence="2">Uncharacterized protein</fullName>
    </submittedName>
</protein>
<feature type="region of interest" description="Disordered" evidence="1">
    <location>
        <begin position="1"/>
        <end position="30"/>
    </location>
</feature>
<accession>A0A8H7RVL2</accession>
<sequence length="79" mass="9027">MNNINKRDRSMSPTNSSTNQSSAVQKRHRTVQEMGERVLSTNVPGLERTLSNLSMEGEYSDTEDYVNEEDTIMEKSDKQ</sequence>
<reference evidence="2 3" key="1">
    <citation type="submission" date="2020-12" db="EMBL/GenBank/DDBJ databases">
        <title>Metabolic potential, ecology and presence of endohyphal bacteria is reflected in genomic diversity of Mucoromycotina.</title>
        <authorList>
            <person name="Muszewska A."/>
            <person name="Okrasinska A."/>
            <person name="Steczkiewicz K."/>
            <person name="Drgas O."/>
            <person name="Orlowska M."/>
            <person name="Perlinska-Lenart U."/>
            <person name="Aleksandrzak-Piekarczyk T."/>
            <person name="Szatraj K."/>
            <person name="Zielenkiewicz U."/>
            <person name="Pilsyk S."/>
            <person name="Malc E."/>
            <person name="Mieczkowski P."/>
            <person name="Kruszewska J.S."/>
            <person name="Biernat P."/>
            <person name="Pawlowska J."/>
        </authorList>
    </citation>
    <scope>NUCLEOTIDE SEQUENCE [LARGE SCALE GENOMIC DNA]</scope>
    <source>
        <strain evidence="2 3">CBS 142.35</strain>
    </source>
</reference>
<dbReference type="AlphaFoldDB" id="A0A8H7RVL2"/>
<evidence type="ECO:0000256" key="1">
    <source>
        <dbReference type="SAM" id="MobiDB-lite"/>
    </source>
</evidence>
<comment type="caution">
    <text evidence="2">The sequence shown here is derived from an EMBL/GenBank/DDBJ whole genome shotgun (WGS) entry which is preliminary data.</text>
</comment>
<evidence type="ECO:0000313" key="3">
    <source>
        <dbReference type="Proteomes" id="UP000646827"/>
    </source>
</evidence>
<gene>
    <name evidence="2" type="ORF">INT45_003040</name>
</gene>
<feature type="compositionally biased region" description="Acidic residues" evidence="1">
    <location>
        <begin position="58"/>
        <end position="71"/>
    </location>
</feature>
<feature type="compositionally biased region" description="Polar residues" evidence="1">
    <location>
        <begin position="11"/>
        <end position="24"/>
    </location>
</feature>
<name>A0A8H7RVL2_9FUNG</name>
<dbReference type="Proteomes" id="UP000646827">
    <property type="component" value="Unassembled WGS sequence"/>
</dbReference>
<organism evidence="2 3">
    <name type="scientific">Circinella minor</name>
    <dbReference type="NCBI Taxonomy" id="1195481"/>
    <lineage>
        <taxon>Eukaryota</taxon>
        <taxon>Fungi</taxon>
        <taxon>Fungi incertae sedis</taxon>
        <taxon>Mucoromycota</taxon>
        <taxon>Mucoromycotina</taxon>
        <taxon>Mucoromycetes</taxon>
        <taxon>Mucorales</taxon>
        <taxon>Lichtheimiaceae</taxon>
        <taxon>Circinella</taxon>
    </lineage>
</organism>
<keyword evidence="3" id="KW-1185">Reference proteome</keyword>
<feature type="region of interest" description="Disordered" evidence="1">
    <location>
        <begin position="56"/>
        <end position="79"/>
    </location>
</feature>
<evidence type="ECO:0000313" key="2">
    <source>
        <dbReference type="EMBL" id="KAG2217002.1"/>
    </source>
</evidence>
<feature type="compositionally biased region" description="Basic and acidic residues" evidence="1">
    <location>
        <begin position="1"/>
        <end position="10"/>
    </location>
</feature>